<proteinExistence type="predicted"/>
<keyword evidence="2" id="KW-1185">Reference proteome</keyword>
<comment type="caution">
    <text evidence="1">The sequence shown here is derived from an EMBL/GenBank/DDBJ whole genome shotgun (WGS) entry which is preliminary data.</text>
</comment>
<organism evidence="1 2">
    <name type="scientific">Byssochlamys spectabilis</name>
    <name type="common">Paecilomyces variotii</name>
    <dbReference type="NCBI Taxonomy" id="264951"/>
    <lineage>
        <taxon>Eukaryota</taxon>
        <taxon>Fungi</taxon>
        <taxon>Dikarya</taxon>
        <taxon>Ascomycota</taxon>
        <taxon>Pezizomycotina</taxon>
        <taxon>Eurotiomycetes</taxon>
        <taxon>Eurotiomycetidae</taxon>
        <taxon>Eurotiales</taxon>
        <taxon>Thermoascaceae</taxon>
        <taxon>Paecilomyces</taxon>
    </lineage>
</organism>
<gene>
    <name evidence="1" type="ORF">C8Q69DRAFT_511257</name>
</gene>
<reference evidence="1 2" key="1">
    <citation type="journal article" date="2018" name="Front. Microbiol.">
        <title>Genomic and genetic insights into a cosmopolitan fungus, Paecilomyces variotii (Eurotiales).</title>
        <authorList>
            <person name="Urquhart A.S."/>
            <person name="Mondo S.J."/>
            <person name="Makela M.R."/>
            <person name="Hane J.K."/>
            <person name="Wiebenga A."/>
            <person name="He G."/>
            <person name="Mihaltcheva S."/>
            <person name="Pangilinan J."/>
            <person name="Lipzen A."/>
            <person name="Barry K."/>
            <person name="de Vries R.P."/>
            <person name="Grigoriev I.V."/>
            <person name="Idnurm A."/>
        </authorList>
    </citation>
    <scope>NUCLEOTIDE SEQUENCE [LARGE SCALE GENOMIC DNA]</scope>
    <source>
        <strain evidence="1 2">CBS 101075</strain>
    </source>
</reference>
<evidence type="ECO:0000313" key="2">
    <source>
        <dbReference type="Proteomes" id="UP000283841"/>
    </source>
</evidence>
<sequence length="108" mass="12150">MASVPRNFEPPEDWTTDPKELNVGFVWGNANSPGQEMAREHGLIDPQPIMCSKPHIGCGSVLFKSGDKFYIWGQLVGEVFEITLSRDFNKILQRMYKSDTCGLKLKAC</sequence>
<dbReference type="RefSeq" id="XP_028480815.1">
    <property type="nucleotide sequence ID" value="XM_028633259.1"/>
</dbReference>
<dbReference type="AlphaFoldDB" id="A0A443HH57"/>
<evidence type="ECO:0000313" key="1">
    <source>
        <dbReference type="EMBL" id="RWQ91170.1"/>
    </source>
</evidence>
<accession>A0A443HH57</accession>
<dbReference type="EMBL" id="RCNU01000042">
    <property type="protein sequence ID" value="RWQ91170.1"/>
    <property type="molecule type" value="Genomic_DNA"/>
</dbReference>
<protein>
    <submittedName>
        <fullName evidence="1">Uncharacterized protein</fullName>
    </submittedName>
</protein>
<name>A0A443HH57_BYSSP</name>
<dbReference type="VEuPathDB" id="FungiDB:C8Q69DRAFT_511257"/>
<dbReference type="OrthoDB" id="5350472at2759"/>
<dbReference type="GeneID" id="39602536"/>
<dbReference type="Proteomes" id="UP000283841">
    <property type="component" value="Unassembled WGS sequence"/>
</dbReference>